<keyword evidence="2" id="KW-1185">Reference proteome</keyword>
<name>A0A1A8T6R2_9GAMM</name>
<organism evidence="1 2">
    <name type="scientific">Marinomonas spartinae</name>
    <dbReference type="NCBI Taxonomy" id="1792290"/>
    <lineage>
        <taxon>Bacteria</taxon>
        <taxon>Pseudomonadati</taxon>
        <taxon>Pseudomonadota</taxon>
        <taxon>Gammaproteobacteria</taxon>
        <taxon>Oceanospirillales</taxon>
        <taxon>Oceanospirillaceae</taxon>
        <taxon>Marinomonas</taxon>
    </lineage>
</organism>
<reference evidence="1 2" key="1">
    <citation type="submission" date="2016-06" db="EMBL/GenBank/DDBJ databases">
        <authorList>
            <person name="Kjaerup R.B."/>
            <person name="Dalgaard T.S."/>
            <person name="Juul-Madsen H.R."/>
        </authorList>
    </citation>
    <scope>NUCLEOTIDE SEQUENCE [LARGE SCALE GENOMIC DNA]</scope>
    <source>
        <strain evidence="1 2">CECT 8886</strain>
    </source>
</reference>
<dbReference type="OrthoDB" id="570299at2"/>
<sequence length="206" mass="23746">MSENEDQSVISEEELYERLDYYLSAYGCERSLLCVSELDGFLTAIGCSAQELAPDQWLATIWGAEEDQPEWLTQEEEDEFLSLVLIMYMETMNALIHGEISPVYLEQELEGEFKLVVEEWCLGFVRGARLAGLGLDESNRDFYNEVLAPVRLFGTSTGWKKLENMVEEEVDFWRDTIEPSILRLAQFNHPEIQGAQQQNEKPHTLH</sequence>
<dbReference type="AlphaFoldDB" id="A0A1A8T6R2"/>
<dbReference type="EMBL" id="FLOB01000002">
    <property type="protein sequence ID" value="SBS28159.1"/>
    <property type="molecule type" value="Genomic_DNA"/>
</dbReference>
<dbReference type="NCBIfam" id="TIGR02292">
    <property type="entry name" value="ygfB_yecA"/>
    <property type="match status" value="1"/>
</dbReference>
<dbReference type="InterPro" id="IPR036255">
    <property type="entry name" value="YgfB-like_sf"/>
</dbReference>
<dbReference type="InterPro" id="IPR011978">
    <property type="entry name" value="YgfB-like"/>
</dbReference>
<protein>
    <recommendedName>
        <fullName evidence="3">YecA family protein</fullName>
    </recommendedName>
</protein>
<dbReference type="Proteomes" id="UP000092544">
    <property type="component" value="Unassembled WGS sequence"/>
</dbReference>
<evidence type="ECO:0008006" key="3">
    <source>
        <dbReference type="Google" id="ProtNLM"/>
    </source>
</evidence>
<evidence type="ECO:0000313" key="2">
    <source>
        <dbReference type="Proteomes" id="UP000092544"/>
    </source>
</evidence>
<gene>
    <name evidence="1" type="ORF">MSP8886_01075</name>
</gene>
<proteinExistence type="predicted"/>
<accession>A0A1A8T6R2</accession>
<dbReference type="SUPFAM" id="SSF101327">
    <property type="entry name" value="YgfB-like"/>
    <property type="match status" value="1"/>
</dbReference>
<evidence type="ECO:0000313" key="1">
    <source>
        <dbReference type="EMBL" id="SBS28159.1"/>
    </source>
</evidence>
<dbReference type="Gene3D" id="1.20.120.740">
    <property type="entry name" value="YgfB uncharacterised protein family UPF0149, PF03695"/>
    <property type="match status" value="1"/>
</dbReference>
<dbReference type="STRING" id="1792290.MSP8886_01075"/>
<dbReference type="Pfam" id="PF03695">
    <property type="entry name" value="UPF0149"/>
    <property type="match status" value="1"/>
</dbReference>
<dbReference type="RefSeq" id="WP_067013502.1">
    <property type="nucleotide sequence ID" value="NZ_FLOB01000002.1"/>
</dbReference>